<feature type="region of interest" description="Disordered" evidence="1">
    <location>
        <begin position="432"/>
        <end position="503"/>
    </location>
</feature>
<feature type="compositionally biased region" description="Low complexity" evidence="1">
    <location>
        <begin position="348"/>
        <end position="359"/>
    </location>
</feature>
<keyword evidence="2" id="KW-0812">Transmembrane</keyword>
<dbReference type="OrthoDB" id="5595612at2759"/>
<protein>
    <submittedName>
        <fullName evidence="3">Uncharacterized protein</fullName>
    </submittedName>
</protein>
<feature type="compositionally biased region" description="Polar residues" evidence="1">
    <location>
        <begin position="274"/>
        <end position="289"/>
    </location>
</feature>
<dbReference type="AlphaFoldDB" id="A0A9P3G3N2"/>
<sequence length="1079" mass="114401">MPDPATNDDDPPTPTSLHRARPSVMTTASGIAESTLTYGSIMSSDGLSRLSQFPPPPSDIPFTPIEAAFAGPSSPVTSDRSMTPTGNTPSGFAASTRRVLPVPPMPLNIQKRSRSPADRAPSPSHADEPGSSASPRFNAPSSKSSYPSPHDWHDGSSSLANDPYGEDVLSTNLITSLLSSVSDTSSQQTAGPSSLKRAKYEPSVVSNALTMESTITYPPPKTFPPPLPNTDYKYPPLPKAFSVQPSPENTIDISSPQALSPPVRSLLPIGGRSTPETWASEESAQTAQQGEAFRSMSVTPSFQSMTSSTPLINTFAKGDPILEEEEPPISGPSTASQSRHSRTRSRRTSTAQSARTTRSYVSSLIGRISHSSGDQRSLKQTTMAWFRGKPLPPVPPMPDHAFREIQKEEQALPLPDLVNRAAVLSSMLDRGHRPYHSTISLGNSKERSMPDTGGHGDVRFSGADPTGAQTARGRKGRSENLSPQSRRGSVGGHDPNPSGMSRRFLPAGRRRLTIVLIVVTLIICIVVAVAVGVTVGEKHTSKHTCPGNLAGATCTLDATCACPTTTSGQCSLLAQSVIDLIPDVSSAFNVNFTAASVATAFWQVQGSPKGSNCAEQADVIDVSDGLDATTFPNRTRWAQMALLWNFVLSENATATGQLQQFVAQADWSSLGSSDGPTADSASKFTTDVAGFRFDFAAQTIVAPPVAFADVGQPTGQQLGQLNAVAEAALDRMSTFALASSTQQKQALTTYWQSVLGQKKSDLTQFLSLIKGAPIMLPFDATAAPGQHNISTLLTNSSSTPFPPPLSCYPGLSSTQLQLTQQLETQVFGLPQASAATIFDPSCYPNRPVYGVLDILQMRLPFTDQRTGVAKQAAILTRDASARAVLYSGELVSAFPGVGTPGPLSTDPRQYGTMSNFDHIILQYLKSFPTVNLAQQVVEYILQSPALPPDSGAQPVLFSSLSQLPIIEVAVFGTVDPSDIASAVSSLSGPQDQVIFGTDASVALRDWAINAVRQGMLWTQLAASQTVVSDTSFANEGFNQIFGVAFTFFHSPNNAVVTVSNITTSFAALNLLQDTGLVTS</sequence>
<feature type="transmembrane region" description="Helical" evidence="2">
    <location>
        <begin position="512"/>
        <end position="535"/>
    </location>
</feature>
<organism evidence="3 4">
    <name type="scientific">Phanerochaete sordida</name>
    <dbReference type="NCBI Taxonomy" id="48140"/>
    <lineage>
        <taxon>Eukaryota</taxon>
        <taxon>Fungi</taxon>
        <taxon>Dikarya</taxon>
        <taxon>Basidiomycota</taxon>
        <taxon>Agaricomycotina</taxon>
        <taxon>Agaricomycetes</taxon>
        <taxon>Polyporales</taxon>
        <taxon>Phanerochaetaceae</taxon>
        <taxon>Phanerochaete</taxon>
    </lineage>
</organism>
<feature type="region of interest" description="Disordered" evidence="1">
    <location>
        <begin position="214"/>
        <end position="361"/>
    </location>
</feature>
<feature type="region of interest" description="Disordered" evidence="1">
    <location>
        <begin position="45"/>
        <end position="166"/>
    </location>
</feature>
<keyword evidence="4" id="KW-1185">Reference proteome</keyword>
<evidence type="ECO:0000256" key="1">
    <source>
        <dbReference type="SAM" id="MobiDB-lite"/>
    </source>
</evidence>
<feature type="compositionally biased region" description="Basic and acidic residues" evidence="1">
    <location>
        <begin position="444"/>
        <end position="458"/>
    </location>
</feature>
<evidence type="ECO:0000313" key="4">
    <source>
        <dbReference type="Proteomes" id="UP000703269"/>
    </source>
</evidence>
<comment type="caution">
    <text evidence="3">The sequence shown here is derived from an EMBL/GenBank/DDBJ whole genome shotgun (WGS) entry which is preliminary data.</text>
</comment>
<reference evidence="3 4" key="1">
    <citation type="submission" date="2021-08" db="EMBL/GenBank/DDBJ databases">
        <title>Draft Genome Sequence of Phanerochaete sordida strain YK-624.</title>
        <authorList>
            <person name="Mori T."/>
            <person name="Dohra H."/>
            <person name="Suzuki T."/>
            <person name="Kawagishi H."/>
            <person name="Hirai H."/>
        </authorList>
    </citation>
    <scope>NUCLEOTIDE SEQUENCE [LARGE SCALE GENOMIC DNA]</scope>
    <source>
        <strain evidence="3 4">YK-624</strain>
    </source>
</reference>
<keyword evidence="2" id="KW-0472">Membrane</keyword>
<feature type="compositionally biased region" description="Low complexity" evidence="1">
    <location>
        <begin position="179"/>
        <end position="189"/>
    </location>
</feature>
<feature type="compositionally biased region" description="Polar residues" evidence="1">
    <location>
        <begin position="243"/>
        <end position="258"/>
    </location>
</feature>
<feature type="compositionally biased region" description="Pro residues" evidence="1">
    <location>
        <begin position="217"/>
        <end position="228"/>
    </location>
</feature>
<feature type="compositionally biased region" description="Polar residues" evidence="1">
    <location>
        <begin position="74"/>
        <end position="90"/>
    </location>
</feature>
<keyword evidence="2" id="KW-1133">Transmembrane helix</keyword>
<feature type="region of interest" description="Disordered" evidence="1">
    <location>
        <begin position="179"/>
        <end position="202"/>
    </location>
</feature>
<feature type="region of interest" description="Disordered" evidence="1">
    <location>
        <begin position="1"/>
        <end position="24"/>
    </location>
</feature>
<feature type="compositionally biased region" description="Polar residues" evidence="1">
    <location>
        <begin position="131"/>
        <end position="147"/>
    </location>
</feature>
<feature type="compositionally biased region" description="Acidic residues" evidence="1">
    <location>
        <begin position="1"/>
        <end position="11"/>
    </location>
</feature>
<accession>A0A9P3G3N2</accession>
<proteinExistence type="predicted"/>
<evidence type="ECO:0000256" key="2">
    <source>
        <dbReference type="SAM" id="Phobius"/>
    </source>
</evidence>
<gene>
    <name evidence="3" type="ORF">PsYK624_036990</name>
</gene>
<dbReference type="Proteomes" id="UP000703269">
    <property type="component" value="Unassembled WGS sequence"/>
</dbReference>
<name>A0A9P3G3N2_9APHY</name>
<dbReference type="EMBL" id="BPQB01000007">
    <property type="protein sequence ID" value="GJE87616.1"/>
    <property type="molecule type" value="Genomic_DNA"/>
</dbReference>
<evidence type="ECO:0000313" key="3">
    <source>
        <dbReference type="EMBL" id="GJE87616.1"/>
    </source>
</evidence>
<feature type="compositionally biased region" description="Polar residues" evidence="1">
    <location>
        <begin position="296"/>
        <end position="312"/>
    </location>
</feature>